<name>A0A1V2IH19_9ACTN</name>
<dbReference type="PROSITE" id="PS00584">
    <property type="entry name" value="PFKB_KINASES_2"/>
    <property type="match status" value="1"/>
</dbReference>
<dbReference type="Gene3D" id="3.40.1190.20">
    <property type="match status" value="1"/>
</dbReference>
<proteinExistence type="predicted"/>
<dbReference type="STRING" id="1834516.BL253_05475"/>
<dbReference type="PROSITE" id="PS00583">
    <property type="entry name" value="PFKB_KINASES_1"/>
    <property type="match status" value="1"/>
</dbReference>
<accession>A0A1V2IH19</accession>
<dbReference type="PANTHER" id="PTHR10584">
    <property type="entry name" value="SUGAR KINASE"/>
    <property type="match status" value="1"/>
</dbReference>
<dbReference type="InterPro" id="IPR029056">
    <property type="entry name" value="Ribokinase-like"/>
</dbReference>
<evidence type="ECO:0000313" key="5">
    <source>
        <dbReference type="Proteomes" id="UP000188929"/>
    </source>
</evidence>
<dbReference type="GO" id="GO:0016301">
    <property type="term" value="F:kinase activity"/>
    <property type="evidence" value="ECO:0007669"/>
    <property type="project" value="UniProtKB-KW"/>
</dbReference>
<sequence length="299" mass="30635">MAGPVVVAGVANVQQTVPVDDFPLHYAPVRYLPHRLRLEAGGVGLNVARVLRALGSPVVLAALVGADPAGVLVRAELERAGLGGAGVVAAASTPTSVVLVDPRGARQVHTDLKDLSDAGYPRALFAELVAGAQLAVVSTVGFARPLLNVAKAAGVPIAVDVQTVTGVDDSYCGPWLRAADVLFCSAERLDTDPAVFARTALERFRARIVVVGLGADGALLAVRGRPARFVRAVAPHGVVDTTGAGDALFAGFLHYWLGGGDPDDAMEHAVLVAGCAVGTAGTSPHIDEAHIADLLARPR</sequence>
<dbReference type="InterPro" id="IPR002173">
    <property type="entry name" value="Carboh/pur_kinase_PfkB_CS"/>
</dbReference>
<organism evidence="4 5">
    <name type="scientific">Pseudofrankia asymbiotica</name>
    <dbReference type="NCBI Taxonomy" id="1834516"/>
    <lineage>
        <taxon>Bacteria</taxon>
        <taxon>Bacillati</taxon>
        <taxon>Actinomycetota</taxon>
        <taxon>Actinomycetes</taxon>
        <taxon>Frankiales</taxon>
        <taxon>Frankiaceae</taxon>
        <taxon>Pseudofrankia</taxon>
    </lineage>
</organism>
<evidence type="ECO:0000256" key="2">
    <source>
        <dbReference type="ARBA" id="ARBA00022777"/>
    </source>
</evidence>
<dbReference type="AlphaFoldDB" id="A0A1V2IH19"/>
<dbReference type="Pfam" id="PF00294">
    <property type="entry name" value="PfkB"/>
    <property type="match status" value="1"/>
</dbReference>
<keyword evidence="5" id="KW-1185">Reference proteome</keyword>
<evidence type="ECO:0000313" key="4">
    <source>
        <dbReference type="EMBL" id="ONH32503.1"/>
    </source>
</evidence>
<protein>
    <submittedName>
        <fullName evidence="4">Sugar kinase</fullName>
    </submittedName>
</protein>
<reference evidence="5" key="1">
    <citation type="submission" date="2016-10" db="EMBL/GenBank/DDBJ databases">
        <title>Frankia sp. NRRL B-16386 Genome sequencing.</title>
        <authorList>
            <person name="Ghodhbane-Gtari F."/>
            <person name="Swanson E."/>
            <person name="Gueddou A."/>
            <person name="Hezbri K."/>
            <person name="Ktari K."/>
            <person name="Nouioui I."/>
            <person name="Morris K."/>
            <person name="Simpson S."/>
            <person name="Abebe-Akele F."/>
            <person name="Thomas K."/>
            <person name="Gtari M."/>
            <person name="Tisa L.S."/>
        </authorList>
    </citation>
    <scope>NUCLEOTIDE SEQUENCE [LARGE SCALE GENOMIC DNA]</scope>
    <source>
        <strain evidence="5">NRRL B-16386</strain>
    </source>
</reference>
<gene>
    <name evidence="4" type="ORF">BL253_05475</name>
</gene>
<feature type="domain" description="Carbohydrate kinase PfkB" evidence="3">
    <location>
        <begin position="5"/>
        <end position="284"/>
    </location>
</feature>
<dbReference type="PANTHER" id="PTHR10584:SF166">
    <property type="entry name" value="RIBOKINASE"/>
    <property type="match status" value="1"/>
</dbReference>
<dbReference type="EMBL" id="MOMC01000010">
    <property type="protein sequence ID" value="ONH32503.1"/>
    <property type="molecule type" value="Genomic_DNA"/>
</dbReference>
<evidence type="ECO:0000259" key="3">
    <source>
        <dbReference type="Pfam" id="PF00294"/>
    </source>
</evidence>
<keyword evidence="1" id="KW-0808">Transferase</keyword>
<evidence type="ECO:0000256" key="1">
    <source>
        <dbReference type="ARBA" id="ARBA00022679"/>
    </source>
</evidence>
<dbReference type="RefSeq" id="WP_076814195.1">
    <property type="nucleotide sequence ID" value="NZ_MOMC01000010.1"/>
</dbReference>
<dbReference type="Proteomes" id="UP000188929">
    <property type="component" value="Unassembled WGS sequence"/>
</dbReference>
<dbReference type="SUPFAM" id="SSF53613">
    <property type="entry name" value="Ribokinase-like"/>
    <property type="match status" value="1"/>
</dbReference>
<comment type="caution">
    <text evidence="4">The sequence shown here is derived from an EMBL/GenBank/DDBJ whole genome shotgun (WGS) entry which is preliminary data.</text>
</comment>
<dbReference type="OrthoDB" id="9792663at2"/>
<dbReference type="InterPro" id="IPR011611">
    <property type="entry name" value="PfkB_dom"/>
</dbReference>
<keyword evidence="2 4" id="KW-0418">Kinase</keyword>